<evidence type="ECO:0000313" key="1">
    <source>
        <dbReference type="EnsemblMetazoa" id="MESCA009310-PA"/>
    </source>
</evidence>
<dbReference type="HOGENOM" id="CLU_2707634_0_0_1"/>
<dbReference type="Proteomes" id="UP000015102">
    <property type="component" value="Unassembled WGS sequence"/>
</dbReference>
<reference evidence="2" key="1">
    <citation type="submission" date="2013-02" db="EMBL/GenBank/DDBJ databases">
        <authorList>
            <person name="Hughes D."/>
        </authorList>
    </citation>
    <scope>NUCLEOTIDE SEQUENCE</scope>
    <source>
        <strain>Durham</strain>
        <strain evidence="2">NC isolate 2 -- Noor lab</strain>
    </source>
</reference>
<keyword evidence="2" id="KW-1185">Reference proteome</keyword>
<name>T1GZK7_MEGSC</name>
<reference evidence="1" key="2">
    <citation type="submission" date="2015-06" db="UniProtKB">
        <authorList>
            <consortium name="EnsemblMetazoa"/>
        </authorList>
    </citation>
    <scope>IDENTIFICATION</scope>
</reference>
<dbReference type="EnsemblMetazoa" id="MESCA009310-RA">
    <property type="protein sequence ID" value="MESCA009310-PA"/>
    <property type="gene ID" value="MESCA009310"/>
</dbReference>
<organism evidence="1 2">
    <name type="scientific">Megaselia scalaris</name>
    <name type="common">Humpbacked fly</name>
    <name type="synonym">Phora scalaris</name>
    <dbReference type="NCBI Taxonomy" id="36166"/>
    <lineage>
        <taxon>Eukaryota</taxon>
        <taxon>Metazoa</taxon>
        <taxon>Ecdysozoa</taxon>
        <taxon>Arthropoda</taxon>
        <taxon>Hexapoda</taxon>
        <taxon>Insecta</taxon>
        <taxon>Pterygota</taxon>
        <taxon>Neoptera</taxon>
        <taxon>Endopterygota</taxon>
        <taxon>Diptera</taxon>
        <taxon>Brachycera</taxon>
        <taxon>Muscomorpha</taxon>
        <taxon>Platypezoidea</taxon>
        <taxon>Phoridae</taxon>
        <taxon>Megaseliini</taxon>
        <taxon>Megaselia</taxon>
    </lineage>
</organism>
<proteinExistence type="predicted"/>
<accession>T1GZK7</accession>
<dbReference type="AlphaFoldDB" id="T1GZK7"/>
<sequence>MPVCSTTFKTRKTKGIPYGARYVGTTKSSPNGKLRLLAHSNRKQGFELEELENDRFEIFQNQKNLYNIKIVFR</sequence>
<protein>
    <submittedName>
        <fullName evidence="1">Uncharacterized protein</fullName>
    </submittedName>
</protein>
<dbReference type="EMBL" id="CAQQ02184866">
    <property type="status" value="NOT_ANNOTATED_CDS"/>
    <property type="molecule type" value="Genomic_DNA"/>
</dbReference>
<evidence type="ECO:0000313" key="2">
    <source>
        <dbReference type="Proteomes" id="UP000015102"/>
    </source>
</evidence>